<dbReference type="STRING" id="431595.K3W7H4"/>
<dbReference type="EMBL" id="GL376620">
    <property type="status" value="NOT_ANNOTATED_CDS"/>
    <property type="molecule type" value="Genomic_DNA"/>
</dbReference>
<dbReference type="Gene3D" id="1.10.10.10">
    <property type="entry name" value="Winged helix-like DNA-binding domain superfamily/Winged helix DNA-binding domain"/>
    <property type="match status" value="1"/>
</dbReference>
<evidence type="ECO:0000313" key="1">
    <source>
        <dbReference type="EnsemblProtists" id="PYU1_T000915"/>
    </source>
</evidence>
<organism evidence="1 2">
    <name type="scientific">Globisporangium ultimum (strain ATCC 200006 / CBS 805.95 / DAOM BR144)</name>
    <name type="common">Pythium ultimum</name>
    <dbReference type="NCBI Taxonomy" id="431595"/>
    <lineage>
        <taxon>Eukaryota</taxon>
        <taxon>Sar</taxon>
        <taxon>Stramenopiles</taxon>
        <taxon>Oomycota</taxon>
        <taxon>Peronosporomycetes</taxon>
        <taxon>Pythiales</taxon>
        <taxon>Pythiaceae</taxon>
        <taxon>Globisporangium</taxon>
    </lineage>
</organism>
<evidence type="ECO:0000313" key="2">
    <source>
        <dbReference type="Proteomes" id="UP000019132"/>
    </source>
</evidence>
<dbReference type="AlphaFoldDB" id="K3W7H4"/>
<dbReference type="VEuPathDB" id="FungiDB:PYU1_G000915"/>
<reference evidence="1" key="3">
    <citation type="submission" date="2015-02" db="UniProtKB">
        <authorList>
            <consortium name="EnsemblProtists"/>
        </authorList>
    </citation>
    <scope>IDENTIFICATION</scope>
    <source>
        <strain evidence="1">DAOM BR144</strain>
    </source>
</reference>
<proteinExistence type="predicted"/>
<dbReference type="InterPro" id="IPR036388">
    <property type="entry name" value="WH-like_DNA-bd_sf"/>
</dbReference>
<name>K3W7H4_GLOUD</name>
<dbReference type="Proteomes" id="UP000019132">
    <property type="component" value="Unassembled WGS sequence"/>
</dbReference>
<sequence length="68" mass="7817">MQEWTDLEPSLATITRDQCDRLIINLLIKNVLQPEISYTAYNTICYLVAGPSHRRLTSNQLLIVLKQS</sequence>
<dbReference type="InParanoid" id="K3W7H4"/>
<reference evidence="2" key="1">
    <citation type="journal article" date="2010" name="Genome Biol.">
        <title>Genome sequence of the necrotrophic plant pathogen Pythium ultimum reveals original pathogenicity mechanisms and effector repertoire.</title>
        <authorList>
            <person name="Levesque C.A."/>
            <person name="Brouwer H."/>
            <person name="Cano L."/>
            <person name="Hamilton J.P."/>
            <person name="Holt C."/>
            <person name="Huitema E."/>
            <person name="Raffaele S."/>
            <person name="Robideau G.P."/>
            <person name="Thines M."/>
            <person name="Win J."/>
            <person name="Zerillo M.M."/>
            <person name="Beakes G.W."/>
            <person name="Boore J.L."/>
            <person name="Busam D."/>
            <person name="Dumas B."/>
            <person name="Ferriera S."/>
            <person name="Fuerstenberg S.I."/>
            <person name="Gachon C.M."/>
            <person name="Gaulin E."/>
            <person name="Govers F."/>
            <person name="Grenville-Briggs L."/>
            <person name="Horner N."/>
            <person name="Hostetler J."/>
            <person name="Jiang R.H."/>
            <person name="Johnson J."/>
            <person name="Krajaejun T."/>
            <person name="Lin H."/>
            <person name="Meijer H.J."/>
            <person name="Moore B."/>
            <person name="Morris P."/>
            <person name="Phuntmart V."/>
            <person name="Puiu D."/>
            <person name="Shetty J."/>
            <person name="Stajich J.E."/>
            <person name="Tripathy S."/>
            <person name="Wawra S."/>
            <person name="van West P."/>
            <person name="Whitty B.R."/>
            <person name="Coutinho P.M."/>
            <person name="Henrissat B."/>
            <person name="Martin F."/>
            <person name="Thomas P.D."/>
            <person name="Tyler B.M."/>
            <person name="De Vries R.P."/>
            <person name="Kamoun S."/>
            <person name="Yandell M."/>
            <person name="Tisserat N."/>
            <person name="Buell C.R."/>
        </authorList>
    </citation>
    <scope>NUCLEOTIDE SEQUENCE</scope>
    <source>
        <strain evidence="2">DAOM:BR144</strain>
    </source>
</reference>
<reference evidence="2" key="2">
    <citation type="submission" date="2010-04" db="EMBL/GenBank/DDBJ databases">
        <authorList>
            <person name="Buell R."/>
            <person name="Hamilton J."/>
            <person name="Hostetler J."/>
        </authorList>
    </citation>
    <scope>NUCLEOTIDE SEQUENCE [LARGE SCALE GENOMIC DNA]</scope>
    <source>
        <strain evidence="2">DAOM:BR144</strain>
    </source>
</reference>
<dbReference type="HOGENOM" id="CLU_2801983_0_0_1"/>
<dbReference type="EnsemblProtists" id="PYU1_T000915">
    <property type="protein sequence ID" value="PYU1_T000915"/>
    <property type="gene ID" value="PYU1_G000915"/>
</dbReference>
<keyword evidence="2" id="KW-1185">Reference proteome</keyword>
<protein>
    <submittedName>
        <fullName evidence="1">Uncharacterized protein</fullName>
    </submittedName>
</protein>
<accession>K3W7H4</accession>